<dbReference type="SUPFAM" id="SSF52954">
    <property type="entry name" value="Class II aaRS ABD-related"/>
    <property type="match status" value="1"/>
</dbReference>
<gene>
    <name evidence="2" type="ORF">ANCCEY_12923</name>
</gene>
<dbReference type="GO" id="GO:0005739">
    <property type="term" value="C:mitochondrion"/>
    <property type="evidence" value="ECO:0007669"/>
    <property type="project" value="TreeGrafter"/>
</dbReference>
<evidence type="ECO:0000313" key="2">
    <source>
        <dbReference type="EMBL" id="EPB67986.1"/>
    </source>
</evidence>
<dbReference type="PANTHER" id="PTHR11451:SF46">
    <property type="entry name" value="THREONINE--TRNA LIGASE"/>
    <property type="match status" value="1"/>
</dbReference>
<accession>A0A0D6LDK0</accession>
<keyword evidence="3" id="KW-1185">Reference proteome</keyword>
<protein>
    <submittedName>
        <fullName evidence="2">Uncharacterized protein</fullName>
    </submittedName>
</protein>
<organism evidence="2 3">
    <name type="scientific">Ancylostoma ceylanicum</name>
    <dbReference type="NCBI Taxonomy" id="53326"/>
    <lineage>
        <taxon>Eukaryota</taxon>
        <taxon>Metazoa</taxon>
        <taxon>Ecdysozoa</taxon>
        <taxon>Nematoda</taxon>
        <taxon>Chromadorea</taxon>
        <taxon>Rhabditida</taxon>
        <taxon>Rhabditina</taxon>
        <taxon>Rhabditomorpha</taxon>
        <taxon>Strongyloidea</taxon>
        <taxon>Ancylostomatidae</taxon>
        <taxon>Ancylostomatinae</taxon>
        <taxon>Ancylostoma</taxon>
    </lineage>
</organism>
<dbReference type="SUPFAM" id="SSF55681">
    <property type="entry name" value="Class II aaRS and biotin synthetases"/>
    <property type="match status" value="1"/>
</dbReference>
<evidence type="ECO:0000313" key="3">
    <source>
        <dbReference type="Proteomes" id="UP000054495"/>
    </source>
</evidence>
<evidence type="ECO:0000256" key="1">
    <source>
        <dbReference type="ARBA" id="ARBA00022917"/>
    </source>
</evidence>
<reference evidence="2 3" key="1">
    <citation type="submission" date="2013-05" db="EMBL/GenBank/DDBJ databases">
        <title>Draft genome of the parasitic nematode Anyclostoma ceylanicum.</title>
        <authorList>
            <person name="Mitreva M."/>
        </authorList>
    </citation>
    <scope>NUCLEOTIDE SEQUENCE [LARGE SCALE GENOMIC DNA]</scope>
</reference>
<dbReference type="InterPro" id="IPR036621">
    <property type="entry name" value="Anticodon-bd_dom_sf"/>
</dbReference>
<dbReference type="InterPro" id="IPR045864">
    <property type="entry name" value="aa-tRNA-synth_II/BPL/LPL"/>
</dbReference>
<keyword evidence="1" id="KW-0648">Protein biosynthesis</keyword>
<dbReference type="Proteomes" id="UP000054495">
    <property type="component" value="Unassembled WGS sequence"/>
</dbReference>
<dbReference type="GO" id="GO:0006435">
    <property type="term" value="P:threonyl-tRNA aminoacylation"/>
    <property type="evidence" value="ECO:0007669"/>
    <property type="project" value="TreeGrafter"/>
</dbReference>
<sequence length="311" mass="35740">MSNTAEMRMLRWACGLTRRDKMVSVYARRTWPYHLRRVSRNLSATGVMPNRSWVFLLRMRSARVTPVVHRNIFVSITFSRRSTSLVAGQHAAPYNATDRMTARYTFDLKRSEMFLSHDTPVIERHFNHAALTRATTSWARLPSAESIWDRIQEALVAVIKEKGIAVNVREGAAPHYGPRIDIIIRDSRGRYHLLARIQLDVELPERFDLAFISSALDSYLLKRRPMLDSVKESHDFSKEGNKMRPILIHRSVIGPAETFLAITESECGGYWPFWMSPNQVVVIPVSVASIPYAQVIQHQLAEADYEVLHRI</sequence>
<dbReference type="PANTHER" id="PTHR11451">
    <property type="entry name" value="THREONINE-TRNA LIGASE"/>
    <property type="match status" value="1"/>
</dbReference>
<dbReference type="Gene3D" id="3.30.930.10">
    <property type="entry name" value="Bira Bifunctional Protein, Domain 2"/>
    <property type="match status" value="1"/>
</dbReference>
<dbReference type="AlphaFoldDB" id="A0A0D6LDK0"/>
<dbReference type="EMBL" id="KE125526">
    <property type="protein sequence ID" value="EPB67986.1"/>
    <property type="molecule type" value="Genomic_DNA"/>
</dbReference>
<name>A0A0D6LDK0_9BILA</name>
<proteinExistence type="predicted"/>
<dbReference type="Gene3D" id="3.40.50.800">
    <property type="entry name" value="Anticodon-binding domain"/>
    <property type="match status" value="1"/>
</dbReference>
<dbReference type="GO" id="GO:0004829">
    <property type="term" value="F:threonine-tRNA ligase activity"/>
    <property type="evidence" value="ECO:0007669"/>
    <property type="project" value="TreeGrafter"/>
</dbReference>